<evidence type="ECO:0000256" key="1">
    <source>
        <dbReference type="SAM" id="MobiDB-lite"/>
    </source>
</evidence>
<dbReference type="SUPFAM" id="SSF52096">
    <property type="entry name" value="ClpP/crotonase"/>
    <property type="match status" value="1"/>
</dbReference>
<feature type="region of interest" description="Disordered" evidence="1">
    <location>
        <begin position="692"/>
        <end position="715"/>
    </location>
</feature>
<keyword evidence="4" id="KW-1185">Reference proteome</keyword>
<dbReference type="EMBL" id="JAUTXT010000003">
    <property type="protein sequence ID" value="KAK3679033.1"/>
    <property type="molecule type" value="Genomic_DNA"/>
</dbReference>
<proteinExistence type="predicted"/>
<feature type="domain" description="CPAF-like PDZ" evidence="2">
    <location>
        <begin position="127"/>
        <end position="208"/>
    </location>
</feature>
<gene>
    <name evidence="3" type="ORF">LTR78_001486</name>
</gene>
<dbReference type="InterPro" id="IPR052766">
    <property type="entry name" value="S41A_metabolite_peptidase"/>
</dbReference>
<dbReference type="Pfam" id="PF23658">
    <property type="entry name" value="PDZ_CPAF_rel"/>
    <property type="match status" value="1"/>
</dbReference>
<evidence type="ECO:0000313" key="3">
    <source>
        <dbReference type="EMBL" id="KAK3679033.1"/>
    </source>
</evidence>
<reference evidence="3" key="1">
    <citation type="submission" date="2023-07" db="EMBL/GenBank/DDBJ databases">
        <title>Black Yeasts Isolated from many extreme environments.</title>
        <authorList>
            <person name="Coleine C."/>
            <person name="Stajich J.E."/>
            <person name="Selbmann L."/>
        </authorList>
    </citation>
    <scope>NUCLEOTIDE SEQUENCE</scope>
    <source>
        <strain evidence="3">CCFEE 5485</strain>
    </source>
</reference>
<dbReference type="GO" id="GO:0008236">
    <property type="term" value="F:serine-type peptidase activity"/>
    <property type="evidence" value="ECO:0007669"/>
    <property type="project" value="InterPro"/>
</dbReference>
<dbReference type="PANTHER" id="PTHR37049">
    <property type="entry name" value="PEPTIDASE S41 FAMILY PROTEIN"/>
    <property type="match status" value="1"/>
</dbReference>
<dbReference type="InterPro" id="IPR029045">
    <property type="entry name" value="ClpP/crotonase-like_dom_sf"/>
</dbReference>
<accession>A0AAE1C5P0</accession>
<name>A0AAE1C5P0_9PEZI</name>
<dbReference type="AlphaFoldDB" id="A0AAE1C5P0"/>
<protein>
    <recommendedName>
        <fullName evidence="2">CPAF-like PDZ domain-containing protein</fullName>
    </recommendedName>
</protein>
<dbReference type="InterPro" id="IPR056186">
    <property type="entry name" value="PDZ_CPAF-rel"/>
</dbReference>
<sequence length="715" mass="78486">MTGLFCCVFFDESEIIPDFHNCWRTVPFNPAVGIRLIKYWNDTLQFQSTLEYIKQPPSGYQKPAVDLLAGLQAIQDEANNNGFANEYQFEAALQDLIYSAHDAHLSFVAGLLSSFNFGNDLVLNQTNPDPSWQPSAIVQINGTDVYDYLTRFAALNSDGTLESHADYNLLFDSPAADIVGQFSIWSGDATFYPGDTFNYTMENDNSFVLGFYPASSNLSELTYDNSTCQNISSWANLTLSYAYPVPDVTQADLGCSGYVTGYLLNDSNVAVLNLPTFWAVDTAIQEYVDAVQQFLQDAAAAGKSKIVIDLQQNGGGDVLLAYTVFRLFFPSIDPYAGSFRRANPLANDMGSLITRYWEGLPGSDPALYANVSADEWIATIRLNAATGANFSSWTELYGPYTDGVEDITDVERLNTSNTAFDFSGFDLVEPPPALLRPYTGAAPFAAEDIIMLSEALCSSACALFMEMMNHDAGVRNVVIGGRPQYGPMQTPSGSRGATFYTVNELDQDIQNAQYIDAQLYNGTSSISQVNHTNQDVFIYEGGISLRAQIRESESTPLAMQYLAADCRIFWTPSTFNNFTNLWKYAAEAAWTNPQLCVENSTGYATTSGAKPKPPPAAPAPPVIKTGLPLSHYISIPFLYSSVPMPDLSGTEISSATIARTDTTLTKQYNTNSLNLVKGADGRHPSTTVVKQSRIHKNAGPRNAKLRKARMTKRRR</sequence>
<organism evidence="3 4">
    <name type="scientific">Recurvomyces mirabilis</name>
    <dbReference type="NCBI Taxonomy" id="574656"/>
    <lineage>
        <taxon>Eukaryota</taxon>
        <taxon>Fungi</taxon>
        <taxon>Dikarya</taxon>
        <taxon>Ascomycota</taxon>
        <taxon>Pezizomycotina</taxon>
        <taxon>Dothideomycetes</taxon>
        <taxon>Dothideomycetidae</taxon>
        <taxon>Mycosphaerellales</taxon>
        <taxon>Teratosphaeriaceae</taxon>
        <taxon>Recurvomyces</taxon>
    </lineage>
</organism>
<comment type="caution">
    <text evidence="3">The sequence shown here is derived from an EMBL/GenBank/DDBJ whole genome shotgun (WGS) entry which is preliminary data.</text>
</comment>
<evidence type="ECO:0000313" key="4">
    <source>
        <dbReference type="Proteomes" id="UP001274830"/>
    </source>
</evidence>
<dbReference type="PANTHER" id="PTHR37049:SF5">
    <property type="entry name" value="TAIL SPECIFIC PROTEASE DOMAIN-CONTAINING PROTEIN"/>
    <property type="match status" value="1"/>
</dbReference>
<dbReference type="GO" id="GO:0006508">
    <property type="term" value="P:proteolysis"/>
    <property type="evidence" value="ECO:0007669"/>
    <property type="project" value="InterPro"/>
</dbReference>
<dbReference type="Proteomes" id="UP001274830">
    <property type="component" value="Unassembled WGS sequence"/>
</dbReference>
<dbReference type="Gene3D" id="3.90.226.10">
    <property type="entry name" value="2-enoyl-CoA Hydratase, Chain A, domain 1"/>
    <property type="match status" value="1"/>
</dbReference>
<evidence type="ECO:0000259" key="2">
    <source>
        <dbReference type="Pfam" id="PF23658"/>
    </source>
</evidence>